<sequence length="1288" mass="144215">MFEISEPFVVPRLPSWDGTSIPRTNESPRAAPGTTSSEQVNTKDCPASDLPQFTTTLSTVAKQISITSASLKDDLTQSLAAKRQDIDRYIALGCLHFQKSLLPSHESQADTKWMELLYHELPEEVKSIIGDEASRLLEAHWIRLFLHNFAPGTAPFQSSVRVYLMPEDWGRRSIDRNSKKLKATLRQLLKSIDISTKAWHGDPDEKETHYFDPWAEAELSSLYYLFNKLPSPSPDPGEIKDRYTRAAVNDLLESATASGWEEYGEQSLPGLRTRLYAYQARSASAMLQREAAPQLQLDPRLEVRSSPDGRKFYFGSRDGSFLHEPRYYETTRGGILAETMGLGKTVICLAVILASKHHLPKIPVAYRPPPPVRRHVGTLSDVAASILGRYSVPARGFLEQSETNGAGDMTKYRNALDRNIPFYEIPAELSRINRSVRIPLSRQLIISSGTIVVVPRNLLHQWQSEIKKHVLQGGLRVLVLDTVTKRGSKVQSNLYDNDNMQFRSELPVPTELMKFDVLLFTRNRFEQEIQDGQDDQGRRAVRGVTRACNCPYIGASRIPDCNCVDYDKFYESPLKKVHWLRIIIDEGHSFSSSLSNAVLVAKQIEAERRWVVSGTPAKNLVGVEVDMATMETESDTGLQRELAIEQRKSFNLDPDNLKAAKALGVLASNFLMARPWCDSSEGKLDWEEHIYRHEHRYRKTYSGFSSCFLRTLEGLVVKTRPEDVERDIILPPMRHRIVFLKPCWYDKMTANLFVQVLRANAITSERTDVDYLFHKNSVKERHALIRNLRQSYFTWTGFSLLDIIATIETSSKYLAKEGINCSIKDSRALLESCQVVSKLTTSEGWKALSNAHEVGIAVKDWPKESRSTFALGDSAEPTMIGITQLIEGQLHVDGNLLSHDPAVGLEAVGCEAKAKVVAMAEAEGRDQDSDEKIMADSPSNKAGVPLSLIDGHQSPTSRRNLVTAGTLSSQRQSENSSHDNASGVTVVTSSLRSKKRKLTLADETANLPTSSPLHDTHIVGTTSAKLSYLLDKVMQHQATEKIIIFYDGDNAAWYIAQCLELMYVNHRIYARNLDNTLRSEYVRLFTEDPDVRVLMIDVACGALGLNLNAASIVLILNPINRPNIEAQAIKRAHRIGQTKEVLVETLVLENTIEHSIFNRAKKMTRADHQEAKELEDDVGIVEIIQNAQILPVEEDEGEGLSSFALLQTPQKVFGRPNRHKYHRFGGTGSKSVEKPSKKARIPKSGMNSAKEVVPTETKMPPEREPAETVFPQVYKVVSGLGSSMFGSG</sequence>
<feature type="region of interest" description="Disordered" evidence="4">
    <location>
        <begin position="1216"/>
        <end position="1266"/>
    </location>
</feature>
<evidence type="ECO:0000256" key="4">
    <source>
        <dbReference type="SAM" id="MobiDB-lite"/>
    </source>
</evidence>
<dbReference type="GO" id="GO:0005524">
    <property type="term" value="F:ATP binding"/>
    <property type="evidence" value="ECO:0007669"/>
    <property type="project" value="UniProtKB-KW"/>
</dbReference>
<dbReference type="InterPro" id="IPR050628">
    <property type="entry name" value="SNF2_RAD54_helicase_TF"/>
</dbReference>
<dbReference type="GO" id="GO:0008094">
    <property type="term" value="F:ATP-dependent activity, acting on DNA"/>
    <property type="evidence" value="ECO:0007669"/>
    <property type="project" value="TreeGrafter"/>
</dbReference>
<dbReference type="CDD" id="cd18793">
    <property type="entry name" value="SF2_C_SNF"/>
    <property type="match status" value="1"/>
</dbReference>
<dbReference type="Gene3D" id="3.40.50.300">
    <property type="entry name" value="P-loop containing nucleotide triphosphate hydrolases"/>
    <property type="match status" value="2"/>
</dbReference>
<dbReference type="InterPro" id="IPR049730">
    <property type="entry name" value="SNF2/RAD54-like_C"/>
</dbReference>
<gene>
    <name evidence="6" type="ORF">GGP41_004760</name>
</gene>
<feature type="compositionally biased region" description="Basic and acidic residues" evidence="4">
    <location>
        <begin position="922"/>
        <end position="934"/>
    </location>
</feature>
<dbReference type="GO" id="GO:0006281">
    <property type="term" value="P:DNA repair"/>
    <property type="evidence" value="ECO:0007669"/>
    <property type="project" value="TreeGrafter"/>
</dbReference>
<dbReference type="PROSITE" id="PS51194">
    <property type="entry name" value="HELICASE_CTER"/>
    <property type="match status" value="1"/>
</dbReference>
<proteinExistence type="predicted"/>
<keyword evidence="2" id="KW-0378">Hydrolase</keyword>
<dbReference type="GO" id="GO:0005634">
    <property type="term" value="C:nucleus"/>
    <property type="evidence" value="ECO:0007669"/>
    <property type="project" value="TreeGrafter"/>
</dbReference>
<feature type="compositionally biased region" description="Polar residues" evidence="4">
    <location>
        <begin position="17"/>
        <end position="42"/>
    </location>
</feature>
<dbReference type="Pfam" id="PF00271">
    <property type="entry name" value="Helicase_C"/>
    <property type="match status" value="1"/>
</dbReference>
<dbReference type="SUPFAM" id="SSF52540">
    <property type="entry name" value="P-loop containing nucleoside triphosphate hydrolases"/>
    <property type="match status" value="2"/>
</dbReference>
<evidence type="ECO:0000256" key="1">
    <source>
        <dbReference type="ARBA" id="ARBA00022741"/>
    </source>
</evidence>
<protein>
    <recommendedName>
        <fullName evidence="5">Helicase C-terminal domain-containing protein</fullName>
    </recommendedName>
</protein>
<dbReference type="EMBL" id="WNKQ01000015">
    <property type="protein sequence ID" value="KAF5846742.1"/>
    <property type="molecule type" value="Genomic_DNA"/>
</dbReference>
<keyword evidence="1" id="KW-0547">Nucleotide-binding</keyword>
<dbReference type="InterPro" id="IPR027417">
    <property type="entry name" value="P-loop_NTPase"/>
</dbReference>
<evidence type="ECO:0000313" key="6">
    <source>
        <dbReference type="EMBL" id="KAF5846742.1"/>
    </source>
</evidence>
<reference evidence="6" key="1">
    <citation type="submission" date="2019-11" db="EMBL/GenBank/DDBJ databases">
        <title>Bipolaris sorokiniana Genome sequencing.</title>
        <authorList>
            <person name="Wang H."/>
        </authorList>
    </citation>
    <scope>NUCLEOTIDE SEQUENCE</scope>
</reference>
<dbReference type="SMART" id="SM00487">
    <property type="entry name" value="DEXDc"/>
    <property type="match status" value="1"/>
</dbReference>
<dbReference type="PANTHER" id="PTHR45626">
    <property type="entry name" value="TRANSCRIPTION TERMINATION FACTOR 2-RELATED"/>
    <property type="match status" value="1"/>
</dbReference>
<dbReference type="InterPro" id="IPR000330">
    <property type="entry name" value="SNF2_N"/>
</dbReference>
<dbReference type="Proteomes" id="UP000624244">
    <property type="component" value="Unassembled WGS sequence"/>
</dbReference>
<dbReference type="InterPro" id="IPR001650">
    <property type="entry name" value="Helicase_C-like"/>
</dbReference>
<keyword evidence="3" id="KW-0067">ATP-binding</keyword>
<dbReference type="GO" id="GO:0016787">
    <property type="term" value="F:hydrolase activity"/>
    <property type="evidence" value="ECO:0007669"/>
    <property type="project" value="UniProtKB-KW"/>
</dbReference>
<dbReference type="Pfam" id="PF00176">
    <property type="entry name" value="SNF2-rel_dom"/>
    <property type="match status" value="1"/>
</dbReference>
<dbReference type="PANTHER" id="PTHR45626:SF51">
    <property type="entry name" value="SNF2-RELATED DOMAIN-CONTAINING PROTEIN"/>
    <property type="match status" value="1"/>
</dbReference>
<feature type="compositionally biased region" description="Polar residues" evidence="4">
    <location>
        <begin position="953"/>
        <end position="986"/>
    </location>
</feature>
<dbReference type="CDD" id="cd18008">
    <property type="entry name" value="DEXDc_SHPRH-like"/>
    <property type="match status" value="1"/>
</dbReference>
<dbReference type="InterPro" id="IPR014001">
    <property type="entry name" value="Helicase_ATP-bd"/>
</dbReference>
<accession>A0A8H5ZCJ9</accession>
<comment type="caution">
    <text evidence="6">The sequence shown here is derived from an EMBL/GenBank/DDBJ whole genome shotgun (WGS) entry which is preliminary data.</text>
</comment>
<name>A0A8H5ZCJ9_COCSA</name>
<evidence type="ECO:0000256" key="2">
    <source>
        <dbReference type="ARBA" id="ARBA00022801"/>
    </source>
</evidence>
<feature type="region of interest" description="Disordered" evidence="4">
    <location>
        <begin position="15"/>
        <end position="47"/>
    </location>
</feature>
<evidence type="ECO:0000256" key="3">
    <source>
        <dbReference type="ARBA" id="ARBA00022840"/>
    </source>
</evidence>
<organism evidence="6 7">
    <name type="scientific">Cochliobolus sativus</name>
    <name type="common">Common root rot and spot blotch fungus</name>
    <name type="synonym">Bipolaris sorokiniana</name>
    <dbReference type="NCBI Taxonomy" id="45130"/>
    <lineage>
        <taxon>Eukaryota</taxon>
        <taxon>Fungi</taxon>
        <taxon>Dikarya</taxon>
        <taxon>Ascomycota</taxon>
        <taxon>Pezizomycotina</taxon>
        <taxon>Dothideomycetes</taxon>
        <taxon>Pleosporomycetidae</taxon>
        <taxon>Pleosporales</taxon>
        <taxon>Pleosporineae</taxon>
        <taxon>Pleosporaceae</taxon>
        <taxon>Bipolaris</taxon>
    </lineage>
</organism>
<evidence type="ECO:0000259" key="5">
    <source>
        <dbReference type="PROSITE" id="PS51194"/>
    </source>
</evidence>
<feature type="region of interest" description="Disordered" evidence="4">
    <location>
        <begin position="921"/>
        <end position="986"/>
    </location>
</feature>
<feature type="domain" description="Helicase C-terminal" evidence="5">
    <location>
        <begin position="1025"/>
        <end position="1179"/>
    </location>
</feature>
<evidence type="ECO:0000313" key="7">
    <source>
        <dbReference type="Proteomes" id="UP000624244"/>
    </source>
</evidence>